<protein>
    <submittedName>
        <fullName evidence="1">Uncharacterized protein</fullName>
    </submittedName>
</protein>
<accession>A0A392VH79</accession>
<organism evidence="1 2">
    <name type="scientific">Trifolium medium</name>
    <dbReference type="NCBI Taxonomy" id="97028"/>
    <lineage>
        <taxon>Eukaryota</taxon>
        <taxon>Viridiplantae</taxon>
        <taxon>Streptophyta</taxon>
        <taxon>Embryophyta</taxon>
        <taxon>Tracheophyta</taxon>
        <taxon>Spermatophyta</taxon>
        <taxon>Magnoliopsida</taxon>
        <taxon>eudicotyledons</taxon>
        <taxon>Gunneridae</taxon>
        <taxon>Pentapetalae</taxon>
        <taxon>rosids</taxon>
        <taxon>fabids</taxon>
        <taxon>Fabales</taxon>
        <taxon>Fabaceae</taxon>
        <taxon>Papilionoideae</taxon>
        <taxon>50 kb inversion clade</taxon>
        <taxon>NPAAA clade</taxon>
        <taxon>Hologalegina</taxon>
        <taxon>IRL clade</taxon>
        <taxon>Trifolieae</taxon>
        <taxon>Trifolium</taxon>
    </lineage>
</organism>
<reference evidence="1 2" key="1">
    <citation type="journal article" date="2018" name="Front. Plant Sci.">
        <title>Red Clover (Trifolium pratense) and Zigzag Clover (T. medium) - A Picture of Genomic Similarities and Differences.</title>
        <authorList>
            <person name="Dluhosova J."/>
            <person name="Istvanek J."/>
            <person name="Nedelnik J."/>
            <person name="Repkova J."/>
        </authorList>
    </citation>
    <scope>NUCLEOTIDE SEQUENCE [LARGE SCALE GENOMIC DNA]</scope>
    <source>
        <strain evidence="2">cv. 10/8</strain>
        <tissue evidence="1">Leaf</tissue>
    </source>
</reference>
<dbReference type="Proteomes" id="UP000265520">
    <property type="component" value="Unassembled WGS sequence"/>
</dbReference>
<dbReference type="AlphaFoldDB" id="A0A392VH79"/>
<evidence type="ECO:0000313" key="2">
    <source>
        <dbReference type="Proteomes" id="UP000265520"/>
    </source>
</evidence>
<comment type="caution">
    <text evidence="1">The sequence shown here is derived from an EMBL/GenBank/DDBJ whole genome shotgun (WGS) entry which is preliminary data.</text>
</comment>
<feature type="non-terminal residue" evidence="1">
    <location>
        <position position="45"/>
    </location>
</feature>
<keyword evidence="2" id="KW-1185">Reference proteome</keyword>
<proteinExistence type="predicted"/>
<sequence>MAIIGHMSIHIELKKVPGRGIPALVVTVNKRKHMGRSNAIYSDIV</sequence>
<name>A0A392VH79_9FABA</name>
<evidence type="ECO:0000313" key="1">
    <source>
        <dbReference type="EMBL" id="MCI87756.1"/>
    </source>
</evidence>
<dbReference type="EMBL" id="LXQA011174692">
    <property type="protein sequence ID" value="MCI87756.1"/>
    <property type="molecule type" value="Genomic_DNA"/>
</dbReference>